<gene>
    <name evidence="4" type="ORF">CC85DRAFT_289356</name>
</gene>
<dbReference type="InterPro" id="IPR013919">
    <property type="entry name" value="Pex16"/>
</dbReference>
<evidence type="ECO:0000256" key="3">
    <source>
        <dbReference type="SAM" id="MobiDB-lite"/>
    </source>
</evidence>
<comment type="similarity">
    <text evidence="1 2">Belongs to the peroxin-16 family.</text>
</comment>
<comment type="subcellular location">
    <subcellularLocation>
        <location evidence="2">Peroxisome membrane</location>
    </subcellularLocation>
</comment>
<dbReference type="GO" id="GO:0005778">
    <property type="term" value="C:peroxisomal membrane"/>
    <property type="evidence" value="ECO:0007669"/>
    <property type="project" value="UniProtKB-SubCell"/>
</dbReference>
<dbReference type="AlphaFoldDB" id="A0A0J0XC26"/>
<dbReference type="Proteomes" id="UP000053611">
    <property type="component" value="Unassembled WGS sequence"/>
</dbReference>
<organism evidence="4 5">
    <name type="scientific">Cutaneotrichosporon oleaginosum</name>
    <dbReference type="NCBI Taxonomy" id="879819"/>
    <lineage>
        <taxon>Eukaryota</taxon>
        <taxon>Fungi</taxon>
        <taxon>Dikarya</taxon>
        <taxon>Basidiomycota</taxon>
        <taxon>Agaricomycotina</taxon>
        <taxon>Tremellomycetes</taxon>
        <taxon>Trichosporonales</taxon>
        <taxon>Trichosporonaceae</taxon>
        <taxon>Cutaneotrichosporon</taxon>
    </lineage>
</organism>
<reference evidence="4 5" key="1">
    <citation type="submission" date="2015-03" db="EMBL/GenBank/DDBJ databases">
        <title>Genomics and transcriptomics of the oil-accumulating basidiomycete yeast T. oleaginosus allow insights into substrate utilization and the diverse evolutionary trajectories of mating systems in fungi.</title>
        <authorList>
            <consortium name="DOE Joint Genome Institute"/>
            <person name="Kourist R."/>
            <person name="Kracht O."/>
            <person name="Bracharz F."/>
            <person name="Lipzen A."/>
            <person name="Nolan M."/>
            <person name="Ohm R."/>
            <person name="Grigoriev I."/>
            <person name="Sun S."/>
            <person name="Heitman J."/>
            <person name="Bruck T."/>
            <person name="Nowrousian M."/>
        </authorList>
    </citation>
    <scope>NUCLEOTIDE SEQUENCE [LARGE SCALE GENOMIC DNA]</scope>
    <source>
        <strain evidence="4 5">IBC0246</strain>
    </source>
</reference>
<proteinExistence type="inferred from homology"/>
<protein>
    <recommendedName>
        <fullName evidence="2">Peroxisomal membrane protein PEX16</fullName>
    </recommendedName>
</protein>
<evidence type="ECO:0000256" key="2">
    <source>
        <dbReference type="RuleBase" id="RU365003"/>
    </source>
</evidence>
<dbReference type="GO" id="GO:0007031">
    <property type="term" value="P:peroxisome organization"/>
    <property type="evidence" value="ECO:0007669"/>
    <property type="project" value="UniProtKB-KW"/>
</dbReference>
<evidence type="ECO:0000256" key="1">
    <source>
        <dbReference type="ARBA" id="ARBA00009505"/>
    </source>
</evidence>
<keyword evidence="5" id="KW-1185">Reference proteome</keyword>
<name>A0A0J0XC26_9TREE</name>
<dbReference type="PANTHER" id="PTHR13299:SF0">
    <property type="entry name" value="PEROXISOMAL MEMBRANE PROTEIN PEX16"/>
    <property type="match status" value="1"/>
</dbReference>
<keyword evidence="2" id="KW-0576">Peroxisome</keyword>
<keyword evidence="2" id="KW-0962">Peroxisome biogenesis</keyword>
<sequence length="392" mass="43535">MSQLVQAYEQLLLDNVSTVNTVESAIRNVTWFLPGRFADADIASEGLYALLSVVSSVHDRLLEKRIPAALSLPPHPFAPEAGGGPSTVRQPGFPPVPRLTPILPAPSEHARYTRYWSERSATYRRASCALTTITYIELLSEMVAKRRAGDRIRWKVVMSIESVKTILRLLIIAITRRPVLDPPTPRREFDFATVPQDKLLPRSSSGEKKKGGSERRPVLGAVTTRAPLRNHLYPLISSLPEEYLPHPLMLVPELGTGSEMAAELLSATAILVQVVLLVRASRAPNRARYHPASLPTLSRSLWPFAVPIAMQLLSRRLRAPIGDSTLLAEHYAHADRRIASHFFLQGPMWIGWTRPKVVGVINFLGRIPLISLAGDLIGGYLPLVDDYFYMVT</sequence>
<dbReference type="STRING" id="879819.A0A0J0XC26"/>
<dbReference type="OrthoDB" id="2021143at2759"/>
<feature type="compositionally biased region" description="Basic and acidic residues" evidence="3">
    <location>
        <begin position="205"/>
        <end position="217"/>
    </location>
</feature>
<feature type="region of interest" description="Disordered" evidence="3">
    <location>
        <begin position="198"/>
        <end position="219"/>
    </location>
</feature>
<evidence type="ECO:0000313" key="5">
    <source>
        <dbReference type="Proteomes" id="UP000053611"/>
    </source>
</evidence>
<dbReference type="PANTHER" id="PTHR13299">
    <property type="entry name" value="PEROXISOMAL MEMBRANE PROTEIN PEX16"/>
    <property type="match status" value="1"/>
</dbReference>
<evidence type="ECO:0000313" key="4">
    <source>
        <dbReference type="EMBL" id="KLT38607.1"/>
    </source>
</evidence>
<dbReference type="Pfam" id="PF08610">
    <property type="entry name" value="Pex16"/>
    <property type="match status" value="1"/>
</dbReference>
<dbReference type="EMBL" id="KQ087294">
    <property type="protein sequence ID" value="KLT38607.1"/>
    <property type="molecule type" value="Genomic_DNA"/>
</dbReference>
<accession>A0A0J0XC26</accession>